<evidence type="ECO:0000313" key="6">
    <source>
        <dbReference type="Proteomes" id="UP000191663"/>
    </source>
</evidence>
<dbReference type="GO" id="GO:0030170">
    <property type="term" value="F:pyridoxal phosphate binding"/>
    <property type="evidence" value="ECO:0007669"/>
    <property type="project" value="InterPro"/>
</dbReference>
<protein>
    <submittedName>
        <fullName evidence="5">Methionine gamma-lyase</fullName>
    </submittedName>
</protein>
<evidence type="ECO:0000256" key="4">
    <source>
        <dbReference type="RuleBase" id="RU362118"/>
    </source>
</evidence>
<dbReference type="CDD" id="cd00614">
    <property type="entry name" value="CGS_like"/>
    <property type="match status" value="1"/>
</dbReference>
<evidence type="ECO:0000256" key="3">
    <source>
        <dbReference type="PIRSR" id="PIRSR001434-2"/>
    </source>
</evidence>
<proteinExistence type="inferred from homology"/>
<dbReference type="Gene3D" id="3.90.1150.10">
    <property type="entry name" value="Aspartate Aminotransferase, domain 1"/>
    <property type="match status" value="1"/>
</dbReference>
<dbReference type="PANTHER" id="PTHR11808:SF80">
    <property type="entry name" value="CYSTATHIONINE GAMMA-LYASE"/>
    <property type="match status" value="1"/>
</dbReference>
<dbReference type="GO" id="GO:0009086">
    <property type="term" value="P:methionine biosynthetic process"/>
    <property type="evidence" value="ECO:0007669"/>
    <property type="project" value="UniProtKB-ARBA"/>
</dbReference>
<dbReference type="PANTHER" id="PTHR11808">
    <property type="entry name" value="TRANS-SULFURATION ENZYME FAMILY MEMBER"/>
    <property type="match status" value="1"/>
</dbReference>
<dbReference type="FunFam" id="3.40.640.10:FF:000046">
    <property type="entry name" value="Cystathionine gamma-lyase"/>
    <property type="match status" value="1"/>
</dbReference>
<dbReference type="GO" id="GO:0016846">
    <property type="term" value="F:carbon-sulfur lyase activity"/>
    <property type="evidence" value="ECO:0007669"/>
    <property type="project" value="TreeGrafter"/>
</dbReference>
<dbReference type="Gene3D" id="3.40.640.10">
    <property type="entry name" value="Type I PLP-dependent aspartate aminotransferase-like (Major domain)"/>
    <property type="match status" value="1"/>
</dbReference>
<dbReference type="InterPro" id="IPR015421">
    <property type="entry name" value="PyrdxlP-dep_Trfase_major"/>
</dbReference>
<dbReference type="InterPro" id="IPR015422">
    <property type="entry name" value="PyrdxlP-dep_Trfase_small"/>
</dbReference>
<evidence type="ECO:0000313" key="5">
    <source>
        <dbReference type="EMBL" id="OPX18181.1"/>
    </source>
</evidence>
<comment type="similarity">
    <text evidence="4">Belongs to the trans-sulfuration enzymes family.</text>
</comment>
<keyword evidence="5" id="KW-0456">Lyase</keyword>
<evidence type="ECO:0000256" key="2">
    <source>
        <dbReference type="ARBA" id="ARBA00022898"/>
    </source>
</evidence>
<reference evidence="6" key="1">
    <citation type="submission" date="2017-01" db="EMBL/GenBank/DDBJ databases">
        <title>Novel pathways for hydrocarbon cycling and metabolic interdependencies in hydrothermal sediment communities.</title>
        <authorList>
            <person name="Dombrowski N."/>
            <person name="Seitz K."/>
            <person name="Teske A."/>
            <person name="Baker B."/>
        </authorList>
    </citation>
    <scope>NUCLEOTIDE SEQUENCE [LARGE SCALE GENOMIC DNA]</scope>
</reference>
<dbReference type="Pfam" id="PF01053">
    <property type="entry name" value="Cys_Met_Meta_PP"/>
    <property type="match status" value="1"/>
</dbReference>
<dbReference type="Proteomes" id="UP000191663">
    <property type="component" value="Unassembled WGS sequence"/>
</dbReference>
<name>A0A1V4QGP8_UNCW3</name>
<organism evidence="5 6">
    <name type="scientific">candidate division WOR-3 bacterium 4484_100</name>
    <dbReference type="NCBI Taxonomy" id="1936077"/>
    <lineage>
        <taxon>Bacteria</taxon>
        <taxon>Bacteria division WOR-3</taxon>
    </lineage>
</organism>
<evidence type="ECO:0000256" key="1">
    <source>
        <dbReference type="ARBA" id="ARBA00001933"/>
    </source>
</evidence>
<keyword evidence="2 3" id="KW-0663">Pyridoxal phosphate</keyword>
<sequence>MHFDTEVVHGGQHPDKLHRAISPPIYQTSTFAFEDADQGARLFKREEKGHIYTRLSNPTIDLLARKVARLESAEAGLLFSSGLSAIFNTIVTLVKSGEEIVSDDTIYGGTFALLKNIIPRLGIGVKFIDATDYDRLKNEITEKTKLLFIETPANPTLKIIDISACAEIAKQKKIPLCVDNTFATPYLQRPIEHGANIVVHSATKYLGGHGDIIGGVVVGAKEFIERLWDDAKEIGACNSPFNAWLILRGLKTLTVRMDKHCSNAMKIAEFLTGHPQVERVYYPGLKDHPGFDIARRQMSQFGGMLGFDLKGGKEAGKRVMNSVKLCTIAVSLGDVDTLIEHPASMTHSTYSDEELKKCGINPGYVRVSVGIENPDDLIDDLKQALAKI</sequence>
<dbReference type="PIRSF" id="PIRSF001434">
    <property type="entry name" value="CGS"/>
    <property type="match status" value="1"/>
</dbReference>
<dbReference type="GO" id="GO:0005737">
    <property type="term" value="C:cytoplasm"/>
    <property type="evidence" value="ECO:0007669"/>
    <property type="project" value="TreeGrafter"/>
</dbReference>
<dbReference type="SUPFAM" id="SSF53383">
    <property type="entry name" value="PLP-dependent transferases"/>
    <property type="match status" value="1"/>
</dbReference>
<dbReference type="EMBL" id="MUKB01000033">
    <property type="protein sequence ID" value="OPX18181.1"/>
    <property type="molecule type" value="Genomic_DNA"/>
</dbReference>
<comment type="caution">
    <text evidence="5">The sequence shown here is derived from an EMBL/GenBank/DDBJ whole genome shotgun (WGS) entry which is preliminary data.</text>
</comment>
<dbReference type="GO" id="GO:0019346">
    <property type="term" value="P:transsulfuration"/>
    <property type="evidence" value="ECO:0007669"/>
    <property type="project" value="InterPro"/>
</dbReference>
<dbReference type="AlphaFoldDB" id="A0A1V4QGP8"/>
<gene>
    <name evidence="5" type="ORF">BXT86_02560</name>
</gene>
<dbReference type="InterPro" id="IPR000277">
    <property type="entry name" value="Cys/Met-Metab_PyrdxlP-dep_enz"/>
</dbReference>
<comment type="cofactor">
    <cofactor evidence="1 4">
        <name>pyridoxal 5'-phosphate</name>
        <dbReference type="ChEBI" id="CHEBI:597326"/>
    </cofactor>
</comment>
<accession>A0A1V4QGP8</accession>
<dbReference type="InterPro" id="IPR015424">
    <property type="entry name" value="PyrdxlP-dep_Trfase"/>
</dbReference>
<dbReference type="FunFam" id="3.90.1150.10:FF:000033">
    <property type="entry name" value="Cystathionine gamma-synthase"/>
    <property type="match status" value="1"/>
</dbReference>
<feature type="modified residue" description="N6-(pyridoxal phosphate)lysine" evidence="3">
    <location>
        <position position="204"/>
    </location>
</feature>